<sequence>MDETRGQFPALELCRELIRRSFLVLQNGIDFIRNRSTRARWSGAEIPHLSSSLLIHVRRRHFLSGPAPPRRGVSQQSVE</sequence>
<evidence type="ECO:0000313" key="2">
    <source>
        <dbReference type="Proteomes" id="UP000299102"/>
    </source>
</evidence>
<reference evidence="1 2" key="1">
    <citation type="journal article" date="2019" name="Commun. Biol.">
        <title>The bagworm genome reveals a unique fibroin gene that provides high tensile strength.</title>
        <authorList>
            <person name="Kono N."/>
            <person name="Nakamura H."/>
            <person name="Ohtoshi R."/>
            <person name="Tomita M."/>
            <person name="Numata K."/>
            <person name="Arakawa K."/>
        </authorList>
    </citation>
    <scope>NUCLEOTIDE SEQUENCE [LARGE SCALE GENOMIC DNA]</scope>
</reference>
<gene>
    <name evidence="1" type="ORF">EVAR_103939_1</name>
</gene>
<organism evidence="1 2">
    <name type="scientific">Eumeta variegata</name>
    <name type="common">Bagworm moth</name>
    <name type="synonym">Eumeta japonica</name>
    <dbReference type="NCBI Taxonomy" id="151549"/>
    <lineage>
        <taxon>Eukaryota</taxon>
        <taxon>Metazoa</taxon>
        <taxon>Ecdysozoa</taxon>
        <taxon>Arthropoda</taxon>
        <taxon>Hexapoda</taxon>
        <taxon>Insecta</taxon>
        <taxon>Pterygota</taxon>
        <taxon>Neoptera</taxon>
        <taxon>Endopterygota</taxon>
        <taxon>Lepidoptera</taxon>
        <taxon>Glossata</taxon>
        <taxon>Ditrysia</taxon>
        <taxon>Tineoidea</taxon>
        <taxon>Psychidae</taxon>
        <taxon>Oiketicinae</taxon>
        <taxon>Eumeta</taxon>
    </lineage>
</organism>
<dbReference type="Proteomes" id="UP000299102">
    <property type="component" value="Unassembled WGS sequence"/>
</dbReference>
<name>A0A4C1YCB1_EUMVA</name>
<keyword evidence="2" id="KW-1185">Reference proteome</keyword>
<dbReference type="AlphaFoldDB" id="A0A4C1YCB1"/>
<accession>A0A4C1YCB1</accession>
<proteinExistence type="predicted"/>
<protein>
    <submittedName>
        <fullName evidence="1">Uncharacterized protein</fullName>
    </submittedName>
</protein>
<dbReference type="EMBL" id="BGZK01001182">
    <property type="protein sequence ID" value="GBP73658.1"/>
    <property type="molecule type" value="Genomic_DNA"/>
</dbReference>
<comment type="caution">
    <text evidence="1">The sequence shown here is derived from an EMBL/GenBank/DDBJ whole genome shotgun (WGS) entry which is preliminary data.</text>
</comment>
<evidence type="ECO:0000313" key="1">
    <source>
        <dbReference type="EMBL" id="GBP73658.1"/>
    </source>
</evidence>